<name>A0A0A8ZUT6_ARUDO</name>
<sequence length="27" mass="2796">MTECTSGTISDRILSAPQVPSVGSQCK</sequence>
<reference evidence="1" key="1">
    <citation type="submission" date="2014-09" db="EMBL/GenBank/DDBJ databases">
        <authorList>
            <person name="Magalhaes I.L.F."/>
            <person name="Oliveira U."/>
            <person name="Santos F.R."/>
            <person name="Vidigal T.H.D.A."/>
            <person name="Brescovit A.D."/>
            <person name="Santos A.J."/>
        </authorList>
    </citation>
    <scope>NUCLEOTIDE SEQUENCE</scope>
    <source>
        <tissue evidence="1">Shoot tissue taken approximately 20 cm above the soil surface</tissue>
    </source>
</reference>
<dbReference type="EMBL" id="GBRH01256432">
    <property type="protein sequence ID" value="JAD41463.1"/>
    <property type="molecule type" value="Transcribed_RNA"/>
</dbReference>
<reference evidence="1" key="2">
    <citation type="journal article" date="2015" name="Data Brief">
        <title>Shoot transcriptome of the giant reed, Arundo donax.</title>
        <authorList>
            <person name="Barrero R.A."/>
            <person name="Guerrero F.D."/>
            <person name="Moolhuijzen P."/>
            <person name="Goolsby J.A."/>
            <person name="Tidwell J."/>
            <person name="Bellgard S.E."/>
            <person name="Bellgard M.I."/>
        </authorList>
    </citation>
    <scope>NUCLEOTIDE SEQUENCE</scope>
    <source>
        <tissue evidence="1">Shoot tissue taken approximately 20 cm above the soil surface</tissue>
    </source>
</reference>
<organism evidence="1">
    <name type="scientific">Arundo donax</name>
    <name type="common">Giant reed</name>
    <name type="synonym">Donax arundinaceus</name>
    <dbReference type="NCBI Taxonomy" id="35708"/>
    <lineage>
        <taxon>Eukaryota</taxon>
        <taxon>Viridiplantae</taxon>
        <taxon>Streptophyta</taxon>
        <taxon>Embryophyta</taxon>
        <taxon>Tracheophyta</taxon>
        <taxon>Spermatophyta</taxon>
        <taxon>Magnoliopsida</taxon>
        <taxon>Liliopsida</taxon>
        <taxon>Poales</taxon>
        <taxon>Poaceae</taxon>
        <taxon>PACMAD clade</taxon>
        <taxon>Arundinoideae</taxon>
        <taxon>Arundineae</taxon>
        <taxon>Arundo</taxon>
    </lineage>
</organism>
<proteinExistence type="predicted"/>
<accession>A0A0A8ZUT6</accession>
<dbReference type="AlphaFoldDB" id="A0A0A8ZUT6"/>
<protein>
    <submittedName>
        <fullName evidence="1">Uncharacterized protein</fullName>
    </submittedName>
</protein>
<evidence type="ECO:0000313" key="1">
    <source>
        <dbReference type="EMBL" id="JAD41463.1"/>
    </source>
</evidence>